<keyword evidence="5 6" id="KW-0472">Membrane</keyword>
<protein>
    <recommendedName>
        <fullName evidence="9">Polysaccharide biosynthesis protein</fullName>
    </recommendedName>
</protein>
<proteinExistence type="predicted"/>
<keyword evidence="8" id="KW-1185">Reference proteome</keyword>
<feature type="transmembrane region" description="Helical" evidence="6">
    <location>
        <begin position="386"/>
        <end position="406"/>
    </location>
</feature>
<evidence type="ECO:0000256" key="2">
    <source>
        <dbReference type="ARBA" id="ARBA00022475"/>
    </source>
</evidence>
<dbReference type="PANTHER" id="PTHR30250">
    <property type="entry name" value="PST FAMILY PREDICTED COLANIC ACID TRANSPORTER"/>
    <property type="match status" value="1"/>
</dbReference>
<evidence type="ECO:0000256" key="3">
    <source>
        <dbReference type="ARBA" id="ARBA00022692"/>
    </source>
</evidence>
<dbReference type="AlphaFoldDB" id="A0A3L8PY83"/>
<feature type="transmembrane region" description="Helical" evidence="6">
    <location>
        <begin position="216"/>
        <end position="235"/>
    </location>
</feature>
<dbReference type="PANTHER" id="PTHR30250:SF11">
    <property type="entry name" value="O-ANTIGEN TRANSPORTER-RELATED"/>
    <property type="match status" value="1"/>
</dbReference>
<evidence type="ECO:0000256" key="1">
    <source>
        <dbReference type="ARBA" id="ARBA00004651"/>
    </source>
</evidence>
<evidence type="ECO:0000256" key="4">
    <source>
        <dbReference type="ARBA" id="ARBA00022989"/>
    </source>
</evidence>
<comment type="subcellular location">
    <subcellularLocation>
        <location evidence="1">Cell membrane</location>
        <topology evidence="1">Multi-pass membrane protein</topology>
    </subcellularLocation>
</comment>
<feature type="transmembrane region" description="Helical" evidence="6">
    <location>
        <begin position="335"/>
        <end position="355"/>
    </location>
</feature>
<feature type="transmembrane region" description="Helical" evidence="6">
    <location>
        <begin position="117"/>
        <end position="134"/>
    </location>
</feature>
<accession>A0A3L8PY83</accession>
<keyword evidence="2" id="KW-1003">Cell membrane</keyword>
<feature type="transmembrane region" description="Helical" evidence="6">
    <location>
        <begin position="81"/>
        <end position="105"/>
    </location>
</feature>
<dbReference type="Proteomes" id="UP000281474">
    <property type="component" value="Unassembled WGS sequence"/>
</dbReference>
<feature type="transmembrane region" description="Helical" evidence="6">
    <location>
        <begin position="255"/>
        <end position="278"/>
    </location>
</feature>
<comment type="caution">
    <text evidence="7">The sequence shown here is derived from an EMBL/GenBank/DDBJ whole genome shotgun (WGS) entry which is preliminary data.</text>
</comment>
<feature type="transmembrane region" description="Helical" evidence="6">
    <location>
        <begin position="38"/>
        <end position="60"/>
    </location>
</feature>
<feature type="transmembrane region" description="Helical" evidence="6">
    <location>
        <begin position="146"/>
        <end position="166"/>
    </location>
</feature>
<evidence type="ECO:0000313" key="8">
    <source>
        <dbReference type="Proteomes" id="UP000281474"/>
    </source>
</evidence>
<evidence type="ECO:0000256" key="6">
    <source>
        <dbReference type="SAM" id="Phobius"/>
    </source>
</evidence>
<reference evidence="7 8" key="1">
    <citation type="submission" date="2018-09" db="EMBL/GenBank/DDBJ databases">
        <title>Phylogeny of the Shewanellaceae, and recommendation for two new genera, Pseudoshewanella and Parashewanella.</title>
        <authorList>
            <person name="Wang G."/>
        </authorList>
    </citation>
    <scope>NUCLEOTIDE SEQUENCE [LARGE SCALE GENOMIC DNA]</scope>
    <source>
        <strain evidence="7 8">C51</strain>
    </source>
</reference>
<evidence type="ECO:0008006" key="9">
    <source>
        <dbReference type="Google" id="ProtNLM"/>
    </source>
</evidence>
<feature type="transmembrane region" description="Helical" evidence="6">
    <location>
        <begin position="299"/>
        <end position="323"/>
    </location>
</feature>
<evidence type="ECO:0000313" key="7">
    <source>
        <dbReference type="EMBL" id="RLV60386.1"/>
    </source>
</evidence>
<dbReference type="EMBL" id="QZEI01000016">
    <property type="protein sequence ID" value="RLV60386.1"/>
    <property type="molecule type" value="Genomic_DNA"/>
</dbReference>
<organism evidence="7 8">
    <name type="scientific">Parashewanella curva</name>
    <dbReference type="NCBI Taxonomy" id="2338552"/>
    <lineage>
        <taxon>Bacteria</taxon>
        <taxon>Pseudomonadati</taxon>
        <taxon>Pseudomonadota</taxon>
        <taxon>Gammaproteobacteria</taxon>
        <taxon>Alteromonadales</taxon>
        <taxon>Shewanellaceae</taxon>
        <taxon>Parashewanella</taxon>
    </lineage>
</organism>
<gene>
    <name evidence="7" type="ORF">D5018_06935</name>
</gene>
<feature type="transmembrane region" description="Helical" evidence="6">
    <location>
        <begin position="362"/>
        <end position="380"/>
    </location>
</feature>
<keyword evidence="4 6" id="KW-1133">Transmembrane helix</keyword>
<dbReference type="GO" id="GO:0005886">
    <property type="term" value="C:plasma membrane"/>
    <property type="evidence" value="ECO:0007669"/>
    <property type="project" value="UniProtKB-SubCell"/>
</dbReference>
<keyword evidence="3 6" id="KW-0812">Transmembrane</keyword>
<sequence length="420" mass="48404">MYLRQVSWSSLYKFGSIVLNFYLVSLIVSLVGVEGYGVYTAAISVTTWMFLFDFGVAKGARNVITKALIEKDFALIRKTVLITYTVTALVVLVMIGFFYFLVIYFDALKIEAIKNETLFILLVTCVVYFLFSIVDQLNYAVHKGNLVFVNSFFVAFINVVLIKFFYQDVTVDDVVILFCLSKVAPYIFSSVYFFVVNIDFRVGFTVAFDWVLLKRILSNSIFIILIQLLFLLMIGLDRIILLNCSSGTEVAKYDILYRVMGVVMLPYSLLVSPLWATLKKVLEDKDWKKFTEIKYRFHLLLAVAVFLLVLVVISFDWIVGIWLTQSILIDFYSKALMAVLFVCFIYCGFYTDMYFSFEVYKVLAFSLVLSLFLKYMYIYMSNEINAFAMIFSSVIGYMFLSVYFMMCNNSVSKGKFGTNL</sequence>
<evidence type="ECO:0000256" key="5">
    <source>
        <dbReference type="ARBA" id="ARBA00023136"/>
    </source>
</evidence>
<dbReference type="InterPro" id="IPR050833">
    <property type="entry name" value="Poly_Biosynth_Transport"/>
</dbReference>
<name>A0A3L8PY83_9GAMM</name>
<feature type="transmembrane region" description="Helical" evidence="6">
    <location>
        <begin position="12"/>
        <end position="32"/>
    </location>
</feature>